<dbReference type="GO" id="GO:0043565">
    <property type="term" value="F:sequence-specific DNA binding"/>
    <property type="evidence" value="ECO:0007669"/>
    <property type="project" value="InterPro"/>
</dbReference>
<evidence type="ECO:0000313" key="7">
    <source>
        <dbReference type="EMBL" id="CDI02602.1"/>
    </source>
</evidence>
<dbReference type="SUPFAM" id="SSF46689">
    <property type="entry name" value="Homeodomain-like"/>
    <property type="match status" value="1"/>
</dbReference>
<dbReference type="PRINTS" id="PR01590">
    <property type="entry name" value="HTHFIS"/>
</dbReference>
<dbReference type="Pfam" id="PF00158">
    <property type="entry name" value="Sigma54_activat"/>
    <property type="match status" value="1"/>
</dbReference>
<dbReference type="InterPro" id="IPR009057">
    <property type="entry name" value="Homeodomain-like_sf"/>
</dbReference>
<feature type="domain" description="Sigma-54 factor interaction" evidence="6">
    <location>
        <begin position="144"/>
        <end position="373"/>
    </location>
</feature>
<dbReference type="FunFam" id="3.40.50.300:FF:000006">
    <property type="entry name" value="DNA-binding transcriptional regulator NtrC"/>
    <property type="match status" value="1"/>
</dbReference>
<keyword evidence="5" id="KW-0804">Transcription</keyword>
<dbReference type="InterPro" id="IPR002197">
    <property type="entry name" value="HTH_Fis"/>
</dbReference>
<dbReference type="PANTHER" id="PTHR32071:SF117">
    <property type="entry name" value="PTS-DEPENDENT DIHYDROXYACETONE KINASE OPERON REGULATORY PROTEIN-RELATED"/>
    <property type="match status" value="1"/>
</dbReference>
<dbReference type="Proteomes" id="UP000035760">
    <property type="component" value="Unassembled WGS sequence"/>
</dbReference>
<comment type="caution">
    <text evidence="7">The sequence shown here is derived from an EMBL/GenBank/DDBJ whole genome shotgun (WGS) entry which is preliminary data.</text>
</comment>
<evidence type="ECO:0000313" key="8">
    <source>
        <dbReference type="Proteomes" id="UP000035760"/>
    </source>
</evidence>
<dbReference type="PANTHER" id="PTHR32071">
    <property type="entry name" value="TRANSCRIPTIONAL REGULATORY PROTEIN"/>
    <property type="match status" value="1"/>
</dbReference>
<dbReference type="InterPro" id="IPR003593">
    <property type="entry name" value="AAA+_ATPase"/>
</dbReference>
<dbReference type="SUPFAM" id="SSF52540">
    <property type="entry name" value="P-loop containing nucleoside triphosphate hydrolases"/>
    <property type="match status" value="1"/>
</dbReference>
<dbReference type="PROSITE" id="PS00675">
    <property type="entry name" value="SIGMA54_INTERACT_1"/>
    <property type="match status" value="1"/>
</dbReference>
<dbReference type="RefSeq" id="WP_048672942.1">
    <property type="nucleotide sequence ID" value="NZ_CBTJ020000040.1"/>
</dbReference>
<dbReference type="SUPFAM" id="SSF52172">
    <property type="entry name" value="CheY-like"/>
    <property type="match status" value="1"/>
</dbReference>
<dbReference type="EMBL" id="CBTJ020000040">
    <property type="protein sequence ID" value="CDI02602.1"/>
    <property type="molecule type" value="Genomic_DNA"/>
</dbReference>
<keyword evidence="2" id="KW-0067">ATP-binding</keyword>
<dbReference type="Gene3D" id="1.10.10.60">
    <property type="entry name" value="Homeodomain-like"/>
    <property type="match status" value="1"/>
</dbReference>
<evidence type="ECO:0000256" key="5">
    <source>
        <dbReference type="ARBA" id="ARBA00023163"/>
    </source>
</evidence>
<keyword evidence="8" id="KW-1185">Reference proteome</keyword>
<dbReference type="Pfam" id="PF06490">
    <property type="entry name" value="FleQ"/>
    <property type="match status" value="1"/>
</dbReference>
<dbReference type="Gene3D" id="3.40.50.300">
    <property type="entry name" value="P-loop containing nucleotide triphosphate hydrolases"/>
    <property type="match status" value="1"/>
</dbReference>
<dbReference type="InterPro" id="IPR011006">
    <property type="entry name" value="CheY-like_superfamily"/>
</dbReference>
<dbReference type="SMART" id="SM00382">
    <property type="entry name" value="AAA"/>
    <property type="match status" value="1"/>
</dbReference>
<dbReference type="PROSITE" id="PS50045">
    <property type="entry name" value="SIGMA54_INTERACT_4"/>
    <property type="match status" value="1"/>
</dbReference>
<dbReference type="STRING" id="1400863.BN873_330079"/>
<dbReference type="GO" id="GO:0005524">
    <property type="term" value="F:ATP binding"/>
    <property type="evidence" value="ECO:0007669"/>
    <property type="project" value="UniProtKB-KW"/>
</dbReference>
<dbReference type="InterPro" id="IPR002078">
    <property type="entry name" value="Sigma_54_int"/>
</dbReference>
<evidence type="ECO:0000256" key="3">
    <source>
        <dbReference type="ARBA" id="ARBA00023015"/>
    </source>
</evidence>
<evidence type="ECO:0000256" key="4">
    <source>
        <dbReference type="ARBA" id="ARBA00023125"/>
    </source>
</evidence>
<proteinExistence type="predicted"/>
<dbReference type="Gene3D" id="1.10.8.60">
    <property type="match status" value="1"/>
</dbReference>
<dbReference type="Pfam" id="PF02954">
    <property type="entry name" value="HTH_8"/>
    <property type="match status" value="1"/>
</dbReference>
<keyword evidence="4" id="KW-0238">DNA-binding</keyword>
<dbReference type="InterPro" id="IPR058031">
    <property type="entry name" value="AAA_lid_NorR"/>
</dbReference>
<dbReference type="PROSITE" id="PS00688">
    <property type="entry name" value="SIGMA54_INTERACT_3"/>
    <property type="match status" value="1"/>
</dbReference>
<evidence type="ECO:0000256" key="1">
    <source>
        <dbReference type="ARBA" id="ARBA00022741"/>
    </source>
</evidence>
<evidence type="ECO:0000256" key="2">
    <source>
        <dbReference type="ARBA" id="ARBA00022840"/>
    </source>
</evidence>
<dbReference type="OrthoDB" id="9804019at2"/>
<protein>
    <submittedName>
        <fullName evidence="7">Transcriptional regulator FleQ</fullName>
    </submittedName>
</protein>
<reference evidence="7" key="1">
    <citation type="submission" date="2013-07" db="EMBL/GenBank/DDBJ databases">
        <authorList>
            <person name="McIlroy S."/>
        </authorList>
    </citation>
    <scope>NUCLEOTIDE SEQUENCE [LARGE SCALE GENOMIC DNA]</scope>
    <source>
        <strain evidence="7">Run_A_D11</strain>
    </source>
</reference>
<dbReference type="InterPro" id="IPR025944">
    <property type="entry name" value="Sigma_54_int_dom_CS"/>
</dbReference>
<dbReference type="Gene3D" id="3.40.50.2300">
    <property type="match status" value="1"/>
</dbReference>
<gene>
    <name evidence="7" type="ORF">BN873_330079</name>
</gene>
<dbReference type="GO" id="GO:0006355">
    <property type="term" value="P:regulation of DNA-templated transcription"/>
    <property type="evidence" value="ECO:0007669"/>
    <property type="project" value="InterPro"/>
</dbReference>
<reference evidence="7" key="2">
    <citation type="submission" date="2014-03" db="EMBL/GenBank/DDBJ databases">
        <title>Candidatus Competibacter-lineage genomes retrieved from metagenomes reveal functional metabolic diversity.</title>
        <authorList>
            <person name="McIlroy S.J."/>
            <person name="Albertsen M."/>
            <person name="Andresen E.K."/>
            <person name="Saunders A.M."/>
            <person name="Kristiansen R."/>
            <person name="Stokholm-Bjerregaard M."/>
            <person name="Nielsen K.L."/>
            <person name="Nielsen P.H."/>
        </authorList>
    </citation>
    <scope>NUCLEOTIDE SEQUENCE</scope>
    <source>
        <strain evidence="7">Run_A_D11</strain>
    </source>
</reference>
<dbReference type="InterPro" id="IPR025662">
    <property type="entry name" value="Sigma_54_int_dom_ATP-bd_1"/>
</dbReference>
<name>W6M4J1_9GAMM</name>
<accession>W6M4J1</accession>
<dbReference type="CDD" id="cd00009">
    <property type="entry name" value="AAA"/>
    <property type="match status" value="1"/>
</dbReference>
<organism evidence="7 8">
    <name type="scientific">Candidatus Competibacter denitrificans Run_A_D11</name>
    <dbReference type="NCBI Taxonomy" id="1400863"/>
    <lineage>
        <taxon>Bacteria</taxon>
        <taxon>Pseudomonadati</taxon>
        <taxon>Pseudomonadota</taxon>
        <taxon>Gammaproteobacteria</taxon>
        <taxon>Candidatus Competibacteraceae</taxon>
        <taxon>Candidatus Competibacter</taxon>
    </lineage>
</organism>
<dbReference type="InterPro" id="IPR027417">
    <property type="entry name" value="P-loop_NTPase"/>
</dbReference>
<dbReference type="AlphaFoldDB" id="W6M4J1"/>
<evidence type="ECO:0000259" key="6">
    <source>
        <dbReference type="PROSITE" id="PS50045"/>
    </source>
</evidence>
<sequence length="488" mass="54252">MNTALLVLDDEPGRAEELCLLLRFLEEPQVVHAEFSNWQAHVEDNSDLRCIFLGSHGDSAQPPVDILYAIRALTPRIPIILIEKADEPLRLPATVEANCGGHLAHPFRHAPLSQILARSQASAQRNGRFGATPARRNIELFRSLTGHSTAILRVRELIQRASPSESTVMLLGESGTGKEVVARNIHYFSNRTQGPFVPVNCGAIPDNLLESELFGHEKGAFTGAISTRRGRFELARGGTLFLDEIGDMPLNMQVKLLRVLQERVFERVGSDRSLEADVRIVAATHRNLEEMIKTGDFREDLYYRLNVFPIEIPSLRERIEDLPKLVEELIERMAHEQGGVRIALTAAAVRSLSHYHWPGNVRELANLMERLAILKPNGQIDTGDLPVKFRAHAPLEPISVASVMAEVEDTTTIPTTRATASEPATLPPEGLDLREHIADLESSLIHSALEKADGVVAHAASLLKMRRTTLVEKMRKYNIRRGDDDLSD</sequence>
<keyword evidence="3" id="KW-0805">Transcription regulation</keyword>
<keyword evidence="1" id="KW-0547">Nucleotide-binding</keyword>
<dbReference type="InterPro" id="IPR010518">
    <property type="entry name" value="FleQ"/>
</dbReference>
<dbReference type="Pfam" id="PF25601">
    <property type="entry name" value="AAA_lid_14"/>
    <property type="match status" value="1"/>
</dbReference>